<reference evidence="7 8" key="1">
    <citation type="submission" date="2019-01" db="EMBL/GenBank/DDBJ databases">
        <title>A draft genome assembly of the solar-powered sea slug Elysia chlorotica.</title>
        <authorList>
            <person name="Cai H."/>
            <person name="Li Q."/>
            <person name="Fang X."/>
            <person name="Li J."/>
            <person name="Curtis N.E."/>
            <person name="Altenburger A."/>
            <person name="Shibata T."/>
            <person name="Feng M."/>
            <person name="Maeda T."/>
            <person name="Schwartz J.A."/>
            <person name="Shigenobu S."/>
            <person name="Lundholm N."/>
            <person name="Nishiyama T."/>
            <person name="Yang H."/>
            <person name="Hasebe M."/>
            <person name="Li S."/>
            <person name="Pierce S.K."/>
            <person name="Wang J."/>
        </authorList>
    </citation>
    <scope>NUCLEOTIDE SEQUENCE [LARGE SCALE GENOMIC DNA]</scope>
    <source>
        <strain evidence="7">EC2010</strain>
        <tissue evidence="7">Whole organism of an adult</tissue>
    </source>
</reference>
<feature type="transmembrane region" description="Helical" evidence="6">
    <location>
        <begin position="104"/>
        <end position="124"/>
    </location>
</feature>
<dbReference type="GO" id="GO:0005385">
    <property type="term" value="F:zinc ion transmembrane transporter activity"/>
    <property type="evidence" value="ECO:0007669"/>
    <property type="project" value="TreeGrafter"/>
</dbReference>
<gene>
    <name evidence="7" type="ORF">EGW08_022621</name>
</gene>
<evidence type="ECO:0000256" key="4">
    <source>
        <dbReference type="ARBA" id="ARBA00022989"/>
    </source>
</evidence>
<dbReference type="Pfam" id="PF02535">
    <property type="entry name" value="Zip"/>
    <property type="match status" value="1"/>
</dbReference>
<dbReference type="GO" id="GO:0005886">
    <property type="term" value="C:plasma membrane"/>
    <property type="evidence" value="ECO:0007669"/>
    <property type="project" value="TreeGrafter"/>
</dbReference>
<name>A0A3S1AQZ7_ELYCH</name>
<comment type="caution">
    <text evidence="7">The sequence shown here is derived from an EMBL/GenBank/DDBJ whole genome shotgun (WGS) entry which is preliminary data.</text>
</comment>
<feature type="transmembrane region" description="Helical" evidence="6">
    <location>
        <begin position="6"/>
        <end position="28"/>
    </location>
</feature>
<accession>A0A3S1AQZ7</accession>
<dbReference type="InterPro" id="IPR003689">
    <property type="entry name" value="ZIP"/>
</dbReference>
<evidence type="ECO:0000256" key="6">
    <source>
        <dbReference type="SAM" id="Phobius"/>
    </source>
</evidence>
<sequence>PPCSAAWGYSLLFVTLINLCALTGVLVLPCMRLRSYKLVLIFMVALAVGTLVGSGLLFLIPEAFALVHDDDLDYIWKACTIMGGVYLFYLTERIMRMINTHREVSVAGFDLFIIITVIFFFPFYSMINNKHIETQLTHIFVAFDLDDQQPSPDHGEVAVKTTLTNGHGHSHGHSNSQDPAQEVAPVAYMIIFGDALHNFIDGLSIGSAFTQSVMTGVSVSVAVMCEELPHELGDLAILLNSGMPFRRALMYNFLSALTCYAGTVIGILLGENTHSHEWIFAIAGGMFLYISLVDMMPEMNAAAESPEGKAFGEAKMFILQNVGLLAGFTIMLIMALYGGNIDFS</sequence>
<feature type="transmembrane region" description="Helical" evidence="6">
    <location>
        <begin position="74"/>
        <end position="92"/>
    </location>
</feature>
<comment type="subcellular location">
    <subcellularLocation>
        <location evidence="1">Membrane</location>
        <topology evidence="1">Multi-pass membrane protein</topology>
    </subcellularLocation>
</comment>
<protein>
    <recommendedName>
        <fullName evidence="9">Zinc transporter ZIP4 N-terminal domain-containing protein</fullName>
    </recommendedName>
</protein>
<feature type="non-terminal residue" evidence="7">
    <location>
        <position position="1"/>
    </location>
</feature>
<feature type="transmembrane region" description="Helical" evidence="6">
    <location>
        <begin position="248"/>
        <end position="269"/>
    </location>
</feature>
<dbReference type="Proteomes" id="UP000271974">
    <property type="component" value="Unassembled WGS sequence"/>
</dbReference>
<evidence type="ECO:0000256" key="1">
    <source>
        <dbReference type="ARBA" id="ARBA00004141"/>
    </source>
</evidence>
<keyword evidence="5 6" id="KW-0472">Membrane</keyword>
<organism evidence="7 8">
    <name type="scientific">Elysia chlorotica</name>
    <name type="common">Eastern emerald elysia</name>
    <name type="synonym">Sea slug</name>
    <dbReference type="NCBI Taxonomy" id="188477"/>
    <lineage>
        <taxon>Eukaryota</taxon>
        <taxon>Metazoa</taxon>
        <taxon>Spiralia</taxon>
        <taxon>Lophotrochozoa</taxon>
        <taxon>Mollusca</taxon>
        <taxon>Gastropoda</taxon>
        <taxon>Heterobranchia</taxon>
        <taxon>Euthyneura</taxon>
        <taxon>Panpulmonata</taxon>
        <taxon>Sacoglossa</taxon>
        <taxon>Placobranchoidea</taxon>
        <taxon>Plakobranchidae</taxon>
        <taxon>Elysia</taxon>
    </lineage>
</organism>
<feature type="transmembrane region" description="Helical" evidence="6">
    <location>
        <begin position="40"/>
        <end position="68"/>
    </location>
</feature>
<dbReference type="GO" id="GO:0030003">
    <property type="term" value="P:intracellular monoatomic cation homeostasis"/>
    <property type="evidence" value="ECO:0007669"/>
    <property type="project" value="TreeGrafter"/>
</dbReference>
<dbReference type="AlphaFoldDB" id="A0A3S1AQZ7"/>
<keyword evidence="3 6" id="KW-0812">Transmembrane</keyword>
<evidence type="ECO:0008006" key="9">
    <source>
        <dbReference type="Google" id="ProtNLM"/>
    </source>
</evidence>
<dbReference type="PANTHER" id="PTHR12191:SF37">
    <property type="entry name" value="ZINC TRANSPORTER FOI"/>
    <property type="match status" value="1"/>
</dbReference>
<dbReference type="PANTHER" id="PTHR12191">
    <property type="entry name" value="SOLUTE CARRIER FAMILY 39"/>
    <property type="match status" value="1"/>
</dbReference>
<evidence type="ECO:0000256" key="5">
    <source>
        <dbReference type="ARBA" id="ARBA00023136"/>
    </source>
</evidence>
<comment type="similarity">
    <text evidence="2">Belongs to the ZIP transporter (TC 2.A.5) family.</text>
</comment>
<dbReference type="STRING" id="188477.A0A3S1AQZ7"/>
<evidence type="ECO:0000256" key="3">
    <source>
        <dbReference type="ARBA" id="ARBA00022692"/>
    </source>
</evidence>
<feature type="transmembrane region" description="Helical" evidence="6">
    <location>
        <begin position="278"/>
        <end position="297"/>
    </location>
</feature>
<dbReference type="OrthoDB" id="200954at2759"/>
<dbReference type="GO" id="GO:0071578">
    <property type="term" value="P:zinc ion import across plasma membrane"/>
    <property type="evidence" value="ECO:0007669"/>
    <property type="project" value="TreeGrafter"/>
</dbReference>
<feature type="transmembrane region" description="Helical" evidence="6">
    <location>
        <begin position="317"/>
        <end position="338"/>
    </location>
</feature>
<keyword evidence="4 6" id="KW-1133">Transmembrane helix</keyword>
<evidence type="ECO:0000313" key="7">
    <source>
        <dbReference type="EMBL" id="RUS69617.1"/>
    </source>
</evidence>
<evidence type="ECO:0000313" key="8">
    <source>
        <dbReference type="Proteomes" id="UP000271974"/>
    </source>
</evidence>
<dbReference type="GO" id="GO:0140410">
    <property type="term" value="F:monoatomic cation:bicarbonate symporter activity"/>
    <property type="evidence" value="ECO:0007669"/>
    <property type="project" value="TreeGrafter"/>
</dbReference>
<keyword evidence="8" id="KW-1185">Reference proteome</keyword>
<proteinExistence type="inferred from homology"/>
<dbReference type="EMBL" id="RQTK01001621">
    <property type="protein sequence ID" value="RUS69617.1"/>
    <property type="molecule type" value="Genomic_DNA"/>
</dbReference>
<evidence type="ECO:0000256" key="2">
    <source>
        <dbReference type="ARBA" id="ARBA00006939"/>
    </source>
</evidence>
<dbReference type="InterPro" id="IPR050799">
    <property type="entry name" value="ZIP_Transporter"/>
</dbReference>